<proteinExistence type="predicted"/>
<feature type="transmembrane region" description="Helical" evidence="1">
    <location>
        <begin position="58"/>
        <end position="81"/>
    </location>
</feature>
<dbReference type="RefSeq" id="WP_262406862.1">
    <property type="nucleotide sequence ID" value="NZ_BJJW01000005.1"/>
</dbReference>
<sequence>MIKKILIKVNPGMSDQTYEKVTTYRRNAFTVLFVILGILTIISNSLVKHYFIGIDLTFLATLSNFFFAIALGFKLSILYDLSHPERLHKHKVIESDERTQFIRQRADALSLNFLLLLAITAALYGYSNRQ</sequence>
<evidence type="ECO:0000313" key="2">
    <source>
        <dbReference type="EMBL" id="GDZ83591.1"/>
    </source>
</evidence>
<keyword evidence="1" id="KW-0812">Transmembrane</keyword>
<feature type="transmembrane region" description="Helical" evidence="1">
    <location>
        <begin position="28"/>
        <end position="46"/>
    </location>
</feature>
<evidence type="ECO:0000313" key="3">
    <source>
        <dbReference type="Proteomes" id="UP000323274"/>
    </source>
</evidence>
<accession>A0A5A5TY21</accession>
<dbReference type="AlphaFoldDB" id="A0A5A5TY21"/>
<organism evidence="2 3">
    <name type="scientific">Leuconostoc citreum</name>
    <dbReference type="NCBI Taxonomy" id="33964"/>
    <lineage>
        <taxon>Bacteria</taxon>
        <taxon>Bacillati</taxon>
        <taxon>Bacillota</taxon>
        <taxon>Bacilli</taxon>
        <taxon>Lactobacillales</taxon>
        <taxon>Lactobacillaceae</taxon>
        <taxon>Leuconostoc</taxon>
    </lineage>
</organism>
<reference evidence="2 3" key="1">
    <citation type="submission" date="2019-04" db="EMBL/GenBank/DDBJ databases">
        <title>A pseudo-fructophilic Leuconostoc citreum strain F192-5 isolated from peel of satsuma mandarin: the first report for isolation and characterization of strain-dependent fructophilic-like characteristics.</title>
        <authorList>
            <person name="Maeno S."/>
            <person name="Tanizawa Y."/>
            <person name="Kajikawa A."/>
            <person name="Kanesaki Y."/>
            <person name="Kubota E."/>
            <person name="Arita M."/>
            <person name="Leon D."/>
            <person name="Endo A."/>
        </authorList>
    </citation>
    <scope>NUCLEOTIDE SEQUENCE [LARGE SCALE GENOMIC DNA]</scope>
    <source>
        <strain evidence="2 3">F192-5</strain>
    </source>
</reference>
<protein>
    <submittedName>
        <fullName evidence="2">Uncharacterized protein</fullName>
    </submittedName>
</protein>
<feature type="transmembrane region" description="Helical" evidence="1">
    <location>
        <begin position="108"/>
        <end position="127"/>
    </location>
</feature>
<name>A0A5A5TY21_LEUCI</name>
<keyword evidence="1" id="KW-1133">Transmembrane helix</keyword>
<keyword evidence="1" id="KW-0472">Membrane</keyword>
<gene>
    <name evidence="2" type="ORF">LCIT_08330</name>
</gene>
<evidence type="ECO:0000256" key="1">
    <source>
        <dbReference type="SAM" id="Phobius"/>
    </source>
</evidence>
<dbReference type="EMBL" id="BJJW01000005">
    <property type="protein sequence ID" value="GDZ83591.1"/>
    <property type="molecule type" value="Genomic_DNA"/>
</dbReference>
<dbReference type="Proteomes" id="UP000323274">
    <property type="component" value="Unassembled WGS sequence"/>
</dbReference>
<comment type="caution">
    <text evidence="2">The sequence shown here is derived from an EMBL/GenBank/DDBJ whole genome shotgun (WGS) entry which is preliminary data.</text>
</comment>